<protein>
    <submittedName>
        <fullName evidence="1">Uncharacterized protein</fullName>
    </submittedName>
</protein>
<dbReference type="AlphaFoldDB" id="A0AAW1RVD2"/>
<accession>A0AAW1RVD2</accession>
<proteinExistence type="predicted"/>
<reference evidence="1 2" key="1">
    <citation type="journal article" date="2024" name="Nat. Commun.">
        <title>Phylogenomics reveals the evolutionary origins of lichenization in chlorophyte algae.</title>
        <authorList>
            <person name="Puginier C."/>
            <person name="Libourel C."/>
            <person name="Otte J."/>
            <person name="Skaloud P."/>
            <person name="Haon M."/>
            <person name="Grisel S."/>
            <person name="Petersen M."/>
            <person name="Berrin J.G."/>
            <person name="Delaux P.M."/>
            <person name="Dal Grande F."/>
            <person name="Keller J."/>
        </authorList>
    </citation>
    <scope>NUCLEOTIDE SEQUENCE [LARGE SCALE GENOMIC DNA]</scope>
    <source>
        <strain evidence="1 2">SAG 2145</strain>
    </source>
</reference>
<gene>
    <name evidence="1" type="ORF">WJX74_002835</name>
</gene>
<evidence type="ECO:0000313" key="2">
    <source>
        <dbReference type="Proteomes" id="UP001438707"/>
    </source>
</evidence>
<dbReference type="Proteomes" id="UP001438707">
    <property type="component" value="Unassembled WGS sequence"/>
</dbReference>
<name>A0AAW1RVD2_9CHLO</name>
<evidence type="ECO:0000313" key="1">
    <source>
        <dbReference type="EMBL" id="KAK9837679.1"/>
    </source>
</evidence>
<comment type="caution">
    <text evidence="1">The sequence shown here is derived from an EMBL/GenBank/DDBJ whole genome shotgun (WGS) entry which is preliminary data.</text>
</comment>
<keyword evidence="2" id="KW-1185">Reference proteome</keyword>
<organism evidence="1 2">
    <name type="scientific">Apatococcus lobatus</name>
    <dbReference type="NCBI Taxonomy" id="904363"/>
    <lineage>
        <taxon>Eukaryota</taxon>
        <taxon>Viridiplantae</taxon>
        <taxon>Chlorophyta</taxon>
        <taxon>core chlorophytes</taxon>
        <taxon>Trebouxiophyceae</taxon>
        <taxon>Chlorellales</taxon>
        <taxon>Chlorellaceae</taxon>
        <taxon>Apatococcus</taxon>
    </lineage>
</organism>
<sequence>MVTELVQLLSLYPGCNTILPAELSINWLTSRVEGFLSTLQANFDTLAGAARLQRITQQPRFEPRSGCNGHKKDASVAKQQRGTGLDCKSGAAAGQFDNAQVATLPRAFLPLERRFLIRGSREWPPQHTAVASFPGTIMPMGTQYYG</sequence>
<dbReference type="EMBL" id="JALJOS010000006">
    <property type="protein sequence ID" value="KAK9837679.1"/>
    <property type="molecule type" value="Genomic_DNA"/>
</dbReference>